<evidence type="ECO:0000259" key="3">
    <source>
        <dbReference type="Pfam" id="PF14392"/>
    </source>
</evidence>
<dbReference type="Pfam" id="PF14392">
    <property type="entry name" value="zf-CCHC_4"/>
    <property type="match status" value="1"/>
</dbReference>
<comment type="caution">
    <text evidence="4">The sequence shown here is derived from an EMBL/GenBank/DDBJ whole genome shotgun (WGS) entry which is preliminary data.</text>
</comment>
<feature type="compositionally biased region" description="Basic and acidic residues" evidence="1">
    <location>
        <begin position="389"/>
        <end position="403"/>
    </location>
</feature>
<feature type="compositionally biased region" description="Polar residues" evidence="1">
    <location>
        <begin position="19"/>
        <end position="38"/>
    </location>
</feature>
<dbReference type="InterPro" id="IPR040256">
    <property type="entry name" value="At4g02000-like"/>
</dbReference>
<name>A0A6D2HX84_9BRAS</name>
<dbReference type="Proteomes" id="UP000467841">
    <property type="component" value="Unassembled WGS sequence"/>
</dbReference>
<feature type="domain" description="Zinc knuckle CX2CX4HX4C" evidence="3">
    <location>
        <begin position="215"/>
        <end position="258"/>
    </location>
</feature>
<evidence type="ECO:0008006" key="6">
    <source>
        <dbReference type="Google" id="ProtNLM"/>
    </source>
</evidence>
<dbReference type="EMBL" id="CACVBM020000643">
    <property type="protein sequence ID" value="CAA7021656.1"/>
    <property type="molecule type" value="Genomic_DNA"/>
</dbReference>
<keyword evidence="5" id="KW-1185">Reference proteome</keyword>
<feature type="region of interest" description="Disordered" evidence="1">
    <location>
        <begin position="9"/>
        <end position="41"/>
    </location>
</feature>
<feature type="region of interest" description="Disordered" evidence="1">
    <location>
        <begin position="320"/>
        <end position="427"/>
    </location>
</feature>
<dbReference type="OrthoDB" id="1750606at2759"/>
<dbReference type="AlphaFoldDB" id="A0A6D2HX84"/>
<evidence type="ECO:0000313" key="5">
    <source>
        <dbReference type="Proteomes" id="UP000467841"/>
    </source>
</evidence>
<feature type="compositionally biased region" description="Basic and acidic residues" evidence="1">
    <location>
        <begin position="272"/>
        <end position="307"/>
    </location>
</feature>
<feature type="compositionally biased region" description="Basic and acidic residues" evidence="1">
    <location>
        <begin position="342"/>
        <end position="377"/>
    </location>
</feature>
<dbReference type="PANTHER" id="PTHR31286">
    <property type="entry name" value="GLYCINE-RICH CELL WALL STRUCTURAL PROTEIN 1.8-LIKE"/>
    <property type="match status" value="1"/>
</dbReference>
<proteinExistence type="predicted"/>
<gene>
    <name evidence="4" type="ORF">MERR_LOCUS8891</name>
</gene>
<reference evidence="4" key="1">
    <citation type="submission" date="2020-01" db="EMBL/GenBank/DDBJ databases">
        <authorList>
            <person name="Mishra B."/>
        </authorList>
    </citation>
    <scope>NUCLEOTIDE SEQUENCE [LARGE SCALE GENOMIC DNA]</scope>
</reference>
<feature type="domain" description="DUF4283" evidence="2">
    <location>
        <begin position="79"/>
        <end position="158"/>
    </location>
</feature>
<sequence>MTVEIFSLPGTLTEKESSPHTSYHRANNNLPCNTSSPPNDKAARIPYADKGKGIAYQSEPSQWKRIRAPELDTSDLVKENALTLIGRLTNPKEQRLRAMFNFFLDRWELKSSFEGSDLGHDCFQLRFNRVEDLKKVLDNRPYQFGHWMVILQKWEPVISSSFPSQIPFWIRLKGLPLHYWKEELICNIDREAGTLLGHEISKTEAKIHVSINALEPIVKETIVEFASGEEALVTLEYERLGFHCSSCNKLTHNNKDCKLRSTEDQTLNKTNPEPRDRPKSTHREEREDRELRGRRDGSPDYSHRRDRYGRAFGERVYYSNSASEVNRERSTASSFQRRHNTHRDYPERSRHPQNREPEGSNGVGRRDLRPHLQEKHVTNGRSTQSGLQWREKSPSSYTRRETTPELGGNHTYQTPRRERLEPEPNIPAIPTIDEVMEDLREVTV</sequence>
<evidence type="ECO:0000259" key="2">
    <source>
        <dbReference type="Pfam" id="PF14111"/>
    </source>
</evidence>
<protein>
    <recommendedName>
        <fullName evidence="6">DUF4283 domain-containing protein</fullName>
    </recommendedName>
</protein>
<evidence type="ECO:0000313" key="4">
    <source>
        <dbReference type="EMBL" id="CAA7021656.1"/>
    </source>
</evidence>
<dbReference type="PANTHER" id="PTHR31286:SF163">
    <property type="entry name" value="ZINC KNUCKLE CX2CX4HX4C DOMAIN-CONTAINING PROTEIN"/>
    <property type="match status" value="1"/>
</dbReference>
<dbReference type="InterPro" id="IPR025836">
    <property type="entry name" value="Zn_knuckle_CX2CX4HX4C"/>
</dbReference>
<organism evidence="4 5">
    <name type="scientific">Microthlaspi erraticum</name>
    <dbReference type="NCBI Taxonomy" id="1685480"/>
    <lineage>
        <taxon>Eukaryota</taxon>
        <taxon>Viridiplantae</taxon>
        <taxon>Streptophyta</taxon>
        <taxon>Embryophyta</taxon>
        <taxon>Tracheophyta</taxon>
        <taxon>Spermatophyta</taxon>
        <taxon>Magnoliopsida</taxon>
        <taxon>eudicotyledons</taxon>
        <taxon>Gunneridae</taxon>
        <taxon>Pentapetalae</taxon>
        <taxon>rosids</taxon>
        <taxon>malvids</taxon>
        <taxon>Brassicales</taxon>
        <taxon>Brassicaceae</taxon>
        <taxon>Coluteocarpeae</taxon>
        <taxon>Microthlaspi</taxon>
    </lineage>
</organism>
<dbReference type="InterPro" id="IPR025558">
    <property type="entry name" value="DUF4283"/>
</dbReference>
<feature type="region of interest" description="Disordered" evidence="1">
    <location>
        <begin position="261"/>
        <end position="307"/>
    </location>
</feature>
<evidence type="ECO:0000256" key="1">
    <source>
        <dbReference type="SAM" id="MobiDB-lite"/>
    </source>
</evidence>
<dbReference type="Pfam" id="PF14111">
    <property type="entry name" value="DUF4283"/>
    <property type="match status" value="1"/>
</dbReference>
<accession>A0A6D2HX84</accession>